<evidence type="ECO:0000313" key="4">
    <source>
        <dbReference type="EMBL" id="GAA4333400.1"/>
    </source>
</evidence>
<dbReference type="EMBL" id="BAABFO010000010">
    <property type="protein sequence ID" value="GAA4333400.1"/>
    <property type="molecule type" value="Genomic_DNA"/>
</dbReference>
<sequence>MGKRIAVIVGHPDPDDNRYGRVLARTYAEAARRAGHEAREIDVGRLDFPLLRTRAEWNAPGALPDSLRAAQQDIGWADHLAIFFPLWMGTVPALLKGFFEQVLRPGFAIAATDDDARYHRLLAGKSARVVVTMGMAAPIYRWYFGAGGVRGLERNILAFCGIAPIRTTMIGMIANRNDSARKRALDRIRRYGTEGR</sequence>
<organism evidence="4 5">
    <name type="scientific">Pigmentiphaga soli</name>
    <dbReference type="NCBI Taxonomy" id="1007095"/>
    <lineage>
        <taxon>Bacteria</taxon>
        <taxon>Pseudomonadati</taxon>
        <taxon>Pseudomonadota</taxon>
        <taxon>Betaproteobacteria</taxon>
        <taxon>Burkholderiales</taxon>
        <taxon>Alcaligenaceae</taxon>
        <taxon>Pigmentiphaga</taxon>
    </lineage>
</organism>
<keyword evidence="5" id="KW-1185">Reference proteome</keyword>
<reference evidence="5" key="1">
    <citation type="journal article" date="2019" name="Int. J. Syst. Evol. Microbiol.">
        <title>The Global Catalogue of Microorganisms (GCM) 10K type strain sequencing project: providing services to taxonomists for standard genome sequencing and annotation.</title>
        <authorList>
            <consortium name="The Broad Institute Genomics Platform"/>
            <consortium name="The Broad Institute Genome Sequencing Center for Infectious Disease"/>
            <person name="Wu L."/>
            <person name="Ma J."/>
        </authorList>
    </citation>
    <scope>NUCLEOTIDE SEQUENCE [LARGE SCALE GENOMIC DNA]</scope>
    <source>
        <strain evidence="5">JCM 17666</strain>
    </source>
</reference>
<dbReference type="Proteomes" id="UP001501671">
    <property type="component" value="Unassembled WGS sequence"/>
</dbReference>
<evidence type="ECO:0000259" key="3">
    <source>
        <dbReference type="Pfam" id="PF02525"/>
    </source>
</evidence>
<gene>
    <name evidence="4" type="ORF">GCM10023144_24640</name>
</gene>
<accession>A0ABP8H295</accession>
<dbReference type="Gene3D" id="3.40.50.360">
    <property type="match status" value="1"/>
</dbReference>
<dbReference type="InterPro" id="IPR003680">
    <property type="entry name" value="Flavodoxin_fold"/>
</dbReference>
<evidence type="ECO:0000256" key="1">
    <source>
        <dbReference type="ARBA" id="ARBA00006252"/>
    </source>
</evidence>
<dbReference type="InterPro" id="IPR029039">
    <property type="entry name" value="Flavoprotein-like_sf"/>
</dbReference>
<comment type="similarity">
    <text evidence="1">Belongs to the NAD(P)H dehydrogenase (quinone) family.</text>
</comment>
<dbReference type="InterPro" id="IPR051545">
    <property type="entry name" value="NAD(P)H_dehydrogenase_qn"/>
</dbReference>
<keyword evidence="2" id="KW-0560">Oxidoreductase</keyword>
<dbReference type="Pfam" id="PF02525">
    <property type="entry name" value="Flavodoxin_2"/>
    <property type="match status" value="1"/>
</dbReference>
<dbReference type="RefSeq" id="WP_345249789.1">
    <property type="nucleotide sequence ID" value="NZ_BAABFO010000010.1"/>
</dbReference>
<dbReference type="SUPFAM" id="SSF52218">
    <property type="entry name" value="Flavoproteins"/>
    <property type="match status" value="1"/>
</dbReference>
<protein>
    <submittedName>
        <fullName evidence="4">NAD(P)H-dependent oxidoreductase</fullName>
    </submittedName>
</protein>
<evidence type="ECO:0000256" key="2">
    <source>
        <dbReference type="ARBA" id="ARBA00023002"/>
    </source>
</evidence>
<proteinExistence type="inferred from homology"/>
<feature type="domain" description="Flavodoxin-like fold" evidence="3">
    <location>
        <begin position="3"/>
        <end position="189"/>
    </location>
</feature>
<name>A0ABP8H295_9BURK</name>
<comment type="caution">
    <text evidence="4">The sequence shown here is derived from an EMBL/GenBank/DDBJ whole genome shotgun (WGS) entry which is preliminary data.</text>
</comment>
<dbReference type="PANTHER" id="PTHR10204">
    <property type="entry name" value="NAD P H OXIDOREDUCTASE-RELATED"/>
    <property type="match status" value="1"/>
</dbReference>
<dbReference type="PANTHER" id="PTHR10204:SF34">
    <property type="entry name" value="NAD(P)H DEHYDROGENASE [QUINONE] 1 ISOFORM 1"/>
    <property type="match status" value="1"/>
</dbReference>
<evidence type="ECO:0000313" key="5">
    <source>
        <dbReference type="Proteomes" id="UP001501671"/>
    </source>
</evidence>